<dbReference type="PANTHER" id="PTHR22891">
    <property type="entry name" value="EUKARYOTIC TRANSLATION INITIATION FACTOR 2C"/>
    <property type="match status" value="1"/>
</dbReference>
<dbReference type="InterPro" id="IPR003165">
    <property type="entry name" value="Piwi"/>
</dbReference>
<accession>A0AAW0GA32</accession>
<evidence type="ECO:0000259" key="2">
    <source>
        <dbReference type="PROSITE" id="PS50821"/>
    </source>
</evidence>
<evidence type="ECO:0000256" key="1">
    <source>
        <dbReference type="SAM" id="MobiDB-lite"/>
    </source>
</evidence>
<gene>
    <name evidence="4" type="ORF">QCA50_007476</name>
</gene>
<dbReference type="InterPro" id="IPR036085">
    <property type="entry name" value="PAZ_dom_sf"/>
</dbReference>
<feature type="compositionally biased region" description="Polar residues" evidence="1">
    <location>
        <begin position="47"/>
        <end position="58"/>
    </location>
</feature>
<dbReference type="Gene3D" id="2.170.260.10">
    <property type="entry name" value="paz domain"/>
    <property type="match status" value="1"/>
</dbReference>
<dbReference type="EMBL" id="JASBNA010000008">
    <property type="protein sequence ID" value="KAK7689681.1"/>
    <property type="molecule type" value="Genomic_DNA"/>
</dbReference>
<evidence type="ECO:0008006" key="6">
    <source>
        <dbReference type="Google" id="ProtNLM"/>
    </source>
</evidence>
<feature type="domain" description="Piwi" evidence="3">
    <location>
        <begin position="456"/>
        <end position="779"/>
    </location>
</feature>
<dbReference type="Pfam" id="PF02170">
    <property type="entry name" value="PAZ"/>
    <property type="match status" value="1"/>
</dbReference>
<comment type="caution">
    <text evidence="4">The sequence shown here is derived from an EMBL/GenBank/DDBJ whole genome shotgun (WGS) entry which is preliminary data.</text>
</comment>
<dbReference type="InterPro" id="IPR012337">
    <property type="entry name" value="RNaseH-like_sf"/>
</dbReference>
<sequence>MELLVRLQEVLEPGIFTPRGVYDGRKNLFSIRRYPFENDTRTFDVTLGNTPAQDSPGNAQKPKKGPKGYKVKLTKVAEINPELLSQFTLGNQSHAEEILTTITALNIVVRMEPTIRYPFNVRSFFTKDERQDIGGGLELWRGYFQSVRPAIGKMVINLDISTGVMYRAGPLIDLCLQFLGKNNAAVLSPTQGFPERERLRLQRFVSGLRITSPLGPQAGRPRGIRKLTAAGASALSFTPRDGPATTVAQFFQQTYNRQVRYPNIVCAELASGAVIPLEFCDVVEGQIMRKQFPQEKTDAMIKFSTKKPADRLNSIMKGLGVLSYGQSEYIRAFGLDVATQNPLVVNARVLDPPRMLYRGSQGSVTPQNGAWNMIQKRFYQSAVVNGWVVVIYDPRFDDQATQKMVQELSKACRDTGIIFQDHNPPIVRHNGKENVGEQLKQAGKDLFQSKGFPPDLIVVILPQGSADIYRAVKYFGDVVQGVATQCMQSQLCARSSPHYFANLALKINTKLGGINTILSSLSTHIIQDQGAPTMIMGIRNIMIDSTRSPCLSLTSMVANVDSHCTKYVGDVDITNGTSLDLLDLAMYMIQAFTRYRNDVEYQTRLLPKRILIFRNAISPERFCQILHHELPSIKEACTKLSVDAKITIIAVSRPRHVRFFPNNQGDADNSGNCTAGTVIDRDITDPVEMSFYLQSHAGTIGTSHPTHYNVVYDENNFTQVIILISPTANILMVPTRPDAIQELCYGLCHLSATSTRTISIPAPLHYAEVALSRAKCHFDSEHNFMPIHPNMRDKMYFS</sequence>
<dbReference type="InterPro" id="IPR032472">
    <property type="entry name" value="ArgoL2"/>
</dbReference>
<dbReference type="GO" id="GO:0003723">
    <property type="term" value="F:RNA binding"/>
    <property type="evidence" value="ECO:0007669"/>
    <property type="project" value="InterPro"/>
</dbReference>
<organism evidence="4 5">
    <name type="scientific">Cerrena zonata</name>
    <dbReference type="NCBI Taxonomy" id="2478898"/>
    <lineage>
        <taxon>Eukaryota</taxon>
        <taxon>Fungi</taxon>
        <taxon>Dikarya</taxon>
        <taxon>Basidiomycota</taxon>
        <taxon>Agaricomycotina</taxon>
        <taxon>Agaricomycetes</taxon>
        <taxon>Polyporales</taxon>
        <taxon>Cerrenaceae</taxon>
        <taxon>Cerrena</taxon>
    </lineage>
</organism>
<name>A0AAW0GA32_9APHY</name>
<dbReference type="Pfam" id="PF02171">
    <property type="entry name" value="Piwi"/>
    <property type="match status" value="1"/>
</dbReference>
<protein>
    <recommendedName>
        <fullName evidence="6">Piwi-domain-containing protein</fullName>
    </recommendedName>
</protein>
<dbReference type="AlphaFoldDB" id="A0AAW0GA32"/>
<dbReference type="SUPFAM" id="SSF53098">
    <property type="entry name" value="Ribonuclease H-like"/>
    <property type="match status" value="1"/>
</dbReference>
<dbReference type="SUPFAM" id="SSF101690">
    <property type="entry name" value="PAZ domain"/>
    <property type="match status" value="1"/>
</dbReference>
<feature type="region of interest" description="Disordered" evidence="1">
    <location>
        <begin position="46"/>
        <end position="67"/>
    </location>
</feature>
<dbReference type="Gene3D" id="3.30.420.10">
    <property type="entry name" value="Ribonuclease H-like superfamily/Ribonuclease H"/>
    <property type="match status" value="1"/>
</dbReference>
<evidence type="ECO:0000313" key="5">
    <source>
        <dbReference type="Proteomes" id="UP001385951"/>
    </source>
</evidence>
<dbReference type="InterPro" id="IPR014811">
    <property type="entry name" value="ArgoL1"/>
</dbReference>
<dbReference type="Pfam" id="PF16486">
    <property type="entry name" value="ArgoN"/>
    <property type="match status" value="1"/>
</dbReference>
<dbReference type="InterPro" id="IPR036397">
    <property type="entry name" value="RNaseH_sf"/>
</dbReference>
<dbReference type="CDD" id="cd02846">
    <property type="entry name" value="PAZ_argonaute_like"/>
    <property type="match status" value="1"/>
</dbReference>
<dbReference type="Pfam" id="PF08699">
    <property type="entry name" value="ArgoL1"/>
    <property type="match status" value="1"/>
</dbReference>
<dbReference type="InterPro" id="IPR032474">
    <property type="entry name" value="Argonaute_N"/>
</dbReference>
<dbReference type="InterPro" id="IPR003100">
    <property type="entry name" value="PAZ_dom"/>
</dbReference>
<dbReference type="Pfam" id="PF16487">
    <property type="entry name" value="ArgoMid"/>
    <property type="match status" value="1"/>
</dbReference>
<evidence type="ECO:0000259" key="3">
    <source>
        <dbReference type="PROSITE" id="PS50822"/>
    </source>
</evidence>
<feature type="domain" description="PAZ" evidence="2">
    <location>
        <begin position="170"/>
        <end position="284"/>
    </location>
</feature>
<dbReference type="InterPro" id="IPR032473">
    <property type="entry name" value="Argonaute_Mid_dom"/>
</dbReference>
<evidence type="ECO:0000313" key="4">
    <source>
        <dbReference type="EMBL" id="KAK7689681.1"/>
    </source>
</evidence>
<dbReference type="SMART" id="SM01163">
    <property type="entry name" value="DUF1785"/>
    <property type="match status" value="1"/>
</dbReference>
<keyword evidence="5" id="KW-1185">Reference proteome</keyword>
<reference evidence="4 5" key="1">
    <citation type="submission" date="2022-09" db="EMBL/GenBank/DDBJ databases">
        <authorList>
            <person name="Palmer J.M."/>
        </authorList>
    </citation>
    <scope>NUCLEOTIDE SEQUENCE [LARGE SCALE GENOMIC DNA]</scope>
    <source>
        <strain evidence="4 5">DSM 7382</strain>
    </source>
</reference>
<dbReference type="PROSITE" id="PS50822">
    <property type="entry name" value="PIWI"/>
    <property type="match status" value="1"/>
</dbReference>
<dbReference type="SMART" id="SM00950">
    <property type="entry name" value="Piwi"/>
    <property type="match status" value="1"/>
</dbReference>
<dbReference type="PROSITE" id="PS50821">
    <property type="entry name" value="PAZ"/>
    <property type="match status" value="1"/>
</dbReference>
<dbReference type="Gene3D" id="3.40.50.2300">
    <property type="match status" value="1"/>
</dbReference>
<dbReference type="Proteomes" id="UP001385951">
    <property type="component" value="Unassembled WGS sequence"/>
</dbReference>
<proteinExistence type="predicted"/>
<dbReference type="Pfam" id="PF16488">
    <property type="entry name" value="ArgoL2"/>
    <property type="match status" value="1"/>
</dbReference>